<dbReference type="Gene3D" id="3.30.565.10">
    <property type="entry name" value="Histidine kinase-like ATPase, C-terminal domain"/>
    <property type="match status" value="1"/>
</dbReference>
<dbReference type="AlphaFoldDB" id="A0AAW6TV23"/>
<dbReference type="InterPro" id="IPR003661">
    <property type="entry name" value="HisK_dim/P_dom"/>
</dbReference>
<dbReference type="Pfam" id="PF13188">
    <property type="entry name" value="PAS_8"/>
    <property type="match status" value="1"/>
</dbReference>
<dbReference type="GO" id="GO:0000155">
    <property type="term" value="F:phosphorelay sensor kinase activity"/>
    <property type="evidence" value="ECO:0007669"/>
    <property type="project" value="InterPro"/>
</dbReference>
<dbReference type="InterPro" id="IPR035965">
    <property type="entry name" value="PAS-like_dom_sf"/>
</dbReference>
<evidence type="ECO:0000256" key="6">
    <source>
        <dbReference type="SAM" id="MobiDB-lite"/>
    </source>
</evidence>
<dbReference type="Pfam" id="PF11845">
    <property type="entry name" value="Tll0287-like"/>
    <property type="match status" value="1"/>
</dbReference>
<feature type="domain" description="PAS" evidence="9">
    <location>
        <begin position="484"/>
        <end position="556"/>
    </location>
</feature>
<dbReference type="Pfam" id="PF13426">
    <property type="entry name" value="PAS_9"/>
    <property type="match status" value="1"/>
</dbReference>
<evidence type="ECO:0000256" key="1">
    <source>
        <dbReference type="ARBA" id="ARBA00000085"/>
    </source>
</evidence>
<feature type="region of interest" description="Disordered" evidence="6">
    <location>
        <begin position="208"/>
        <end position="235"/>
    </location>
</feature>
<accession>A0AAW6TV23</accession>
<evidence type="ECO:0000256" key="4">
    <source>
        <dbReference type="ARBA" id="ARBA00022679"/>
    </source>
</evidence>
<evidence type="ECO:0000259" key="10">
    <source>
        <dbReference type="PROSITE" id="PS50113"/>
    </source>
</evidence>
<gene>
    <name evidence="11" type="ORF">QJ522_05420</name>
</gene>
<feature type="transmembrane region" description="Helical" evidence="7">
    <location>
        <begin position="445"/>
        <end position="467"/>
    </location>
</feature>
<keyword evidence="4" id="KW-0808">Transferase</keyword>
<evidence type="ECO:0000259" key="8">
    <source>
        <dbReference type="PROSITE" id="PS50109"/>
    </source>
</evidence>
<evidence type="ECO:0000259" key="9">
    <source>
        <dbReference type="PROSITE" id="PS50112"/>
    </source>
</evidence>
<dbReference type="FunFam" id="3.30.565.10:FF:000006">
    <property type="entry name" value="Sensor histidine kinase WalK"/>
    <property type="match status" value="1"/>
</dbReference>
<organism evidence="11 12">
    <name type="scientific">Anaerobaca lacustris</name>
    <dbReference type="NCBI Taxonomy" id="3044600"/>
    <lineage>
        <taxon>Bacteria</taxon>
        <taxon>Pseudomonadati</taxon>
        <taxon>Planctomycetota</taxon>
        <taxon>Phycisphaerae</taxon>
        <taxon>Sedimentisphaerales</taxon>
        <taxon>Anaerobacaceae</taxon>
        <taxon>Anaerobaca</taxon>
    </lineage>
</organism>
<dbReference type="InterPro" id="IPR052162">
    <property type="entry name" value="Sensor_kinase/Photoreceptor"/>
</dbReference>
<dbReference type="InterPro" id="IPR013767">
    <property type="entry name" value="PAS_fold"/>
</dbReference>
<dbReference type="PANTHER" id="PTHR43304">
    <property type="entry name" value="PHYTOCHROME-LIKE PROTEIN CPH1"/>
    <property type="match status" value="1"/>
</dbReference>
<feature type="domain" description="PAS" evidence="9">
    <location>
        <begin position="627"/>
        <end position="681"/>
    </location>
</feature>
<dbReference type="Pfam" id="PF00989">
    <property type="entry name" value="PAS"/>
    <property type="match status" value="1"/>
</dbReference>
<dbReference type="InterPro" id="IPR001610">
    <property type="entry name" value="PAC"/>
</dbReference>
<feature type="domain" description="PAS" evidence="9">
    <location>
        <begin position="756"/>
        <end position="796"/>
    </location>
</feature>
<keyword evidence="7" id="KW-0812">Transmembrane</keyword>
<evidence type="ECO:0000313" key="11">
    <source>
        <dbReference type="EMBL" id="MDI6448475.1"/>
    </source>
</evidence>
<dbReference type="InterPro" id="IPR021796">
    <property type="entry name" value="Tll0287-like_dom"/>
</dbReference>
<feature type="domain" description="PAC" evidence="10">
    <location>
        <begin position="574"/>
        <end position="626"/>
    </location>
</feature>
<dbReference type="SMART" id="SM00091">
    <property type="entry name" value="PAS"/>
    <property type="match status" value="3"/>
</dbReference>
<dbReference type="InterPro" id="IPR000014">
    <property type="entry name" value="PAS"/>
</dbReference>
<dbReference type="InterPro" id="IPR036097">
    <property type="entry name" value="HisK_dim/P_sf"/>
</dbReference>
<dbReference type="Gene3D" id="1.10.287.130">
    <property type="match status" value="1"/>
</dbReference>
<dbReference type="PROSITE" id="PS50109">
    <property type="entry name" value="HIS_KIN"/>
    <property type="match status" value="1"/>
</dbReference>
<dbReference type="InterPro" id="IPR003594">
    <property type="entry name" value="HATPase_dom"/>
</dbReference>
<evidence type="ECO:0000256" key="3">
    <source>
        <dbReference type="ARBA" id="ARBA00022553"/>
    </source>
</evidence>
<dbReference type="SUPFAM" id="SSF47384">
    <property type="entry name" value="Homodimeric domain of signal transducing histidine kinase"/>
    <property type="match status" value="1"/>
</dbReference>
<dbReference type="SUPFAM" id="SSF55785">
    <property type="entry name" value="PYP-like sensor domain (PAS domain)"/>
    <property type="match status" value="3"/>
</dbReference>
<keyword evidence="5" id="KW-0418">Kinase</keyword>
<keyword evidence="7" id="KW-1133">Transmembrane helix</keyword>
<dbReference type="CDD" id="cd00130">
    <property type="entry name" value="PAS"/>
    <property type="match status" value="2"/>
</dbReference>
<dbReference type="Pfam" id="PF00512">
    <property type="entry name" value="HisKA"/>
    <property type="match status" value="1"/>
</dbReference>
<dbReference type="Pfam" id="PF02518">
    <property type="entry name" value="HATPase_c"/>
    <property type="match status" value="1"/>
</dbReference>
<dbReference type="InterPro" id="IPR000700">
    <property type="entry name" value="PAS-assoc_C"/>
</dbReference>
<feature type="transmembrane region" description="Helical" evidence="7">
    <location>
        <begin position="187"/>
        <end position="206"/>
    </location>
</feature>
<dbReference type="InterPro" id="IPR036890">
    <property type="entry name" value="HATPase_C_sf"/>
</dbReference>
<dbReference type="InterPro" id="IPR004358">
    <property type="entry name" value="Sig_transdc_His_kin-like_C"/>
</dbReference>
<dbReference type="SMART" id="SM00388">
    <property type="entry name" value="HisKA"/>
    <property type="match status" value="1"/>
</dbReference>
<dbReference type="PROSITE" id="PS50112">
    <property type="entry name" value="PAS"/>
    <property type="match status" value="3"/>
</dbReference>
<sequence length="1139" mass="127366">MSQATRRLCFAAVALVGIAWWTGQWWAGRTENEMRQRLLRQAVGIARSIDPELVRELSFTEADTGTRAFEYIRHQMIALGKHVFQRGIYSLALRDGNLVFGPENYHEDDPMASPPGTLYEEPSAEDVAVLSAGHPMTMGPVTDEYGAFVCALAPVLDPNTGEVLMAVGMDVLADDWQITVDRSRHKTTLAVLIAGLAFGGSAAAIHRRRRHRTLQRPAPAAEGRDQKHSAPGTHRHMSTSLLVGMGLLAVAFLAVVLIQGWHWAHEEIRRSTDQQARLAVEFSTALRDYVGEHIRPEMERYVAPGDFVPETMSTSFIARRVFDSVREAFPDNILRFASTNPRNPTNQATPSEEALIRHFEQHPEINTWSGAMQFFEDGQTYSVHAAARRFERSCLQCHGRPEDAPATLVERYGATAGFGRQVGEVSLDLAAIPVSTAHAVAGERVWRHMLAALALCMVFLGGIAVLIRLDIVQRHRSETSLRAGEQRLASIIQGSPIPTFIIDADHRVIHWNRAIEQLTGITADTIVGTTEHWRAFYANERPCMADLLVDEAVESIPQWYPDGFTKSDLIDEAYEASNFFPDIGQGGRWLHLTAAVVRDDRGRLVGAVETLQDFTERKKAEEELRQSQERFKIMTDSAQDAILMMDPQGRITFYNRTAETIFGWTACESMGKDLHALLAPEKYAGAYRSGIAHFGGTGTGAAIAQTTELTALHKNGTEFPIEISLAAVKLNEQWHAIGIVRDITERKRAEEELKESISLLEATLESTADSILVVDGLGKIKNFNKKFQKLWGVPSEVLDTRDDDQALAAATPLLMDPNAFVAQVRELYNQRDQEGNGTLHFKDGRVVEYYSKPQFLGDQVTGRVWSFRDVTETHCAQQKQERLLRQVAEINKELSHFAYVVSHDLKAPLRGIKMLSEWLCADYGQSLDDEGKESLRLLQSRVERMHDLIEGILQYSRVGRIREDIVKVDLDALLPTIVDAIAPPEHITVRVDARLPVIECERTRITQVFQNLLTNAVKYSDKPIGEIVVAWMEDSNAWTFSVTDNGPGIEEKHFDKIFQIFQTLAPRDEFESTGVGLTLVKKIVEHYGGKIWLVSEVGKGTTFFFTLPKRSRDDGRVFAGNGSEADGECNYESLSQTRE</sequence>
<dbReference type="PROSITE" id="PS50113">
    <property type="entry name" value="PAC"/>
    <property type="match status" value="2"/>
</dbReference>
<feature type="domain" description="Histidine kinase" evidence="8">
    <location>
        <begin position="900"/>
        <end position="1111"/>
    </location>
</feature>
<keyword evidence="3" id="KW-0597">Phosphoprotein</keyword>
<feature type="transmembrane region" description="Helical" evidence="7">
    <location>
        <begin position="241"/>
        <end position="264"/>
    </location>
</feature>
<dbReference type="Proteomes" id="UP001431776">
    <property type="component" value="Unassembled WGS sequence"/>
</dbReference>
<name>A0AAW6TV23_9BACT</name>
<dbReference type="InterPro" id="IPR005467">
    <property type="entry name" value="His_kinase_dom"/>
</dbReference>
<evidence type="ECO:0000256" key="5">
    <source>
        <dbReference type="ARBA" id="ARBA00022777"/>
    </source>
</evidence>
<proteinExistence type="predicted"/>
<dbReference type="SMART" id="SM00387">
    <property type="entry name" value="HATPase_c"/>
    <property type="match status" value="1"/>
</dbReference>
<evidence type="ECO:0000256" key="7">
    <source>
        <dbReference type="SAM" id="Phobius"/>
    </source>
</evidence>
<evidence type="ECO:0000256" key="2">
    <source>
        <dbReference type="ARBA" id="ARBA00012438"/>
    </source>
</evidence>
<comment type="caution">
    <text evidence="11">The sequence shown here is derived from an EMBL/GenBank/DDBJ whole genome shotgun (WGS) entry which is preliminary data.</text>
</comment>
<dbReference type="SUPFAM" id="SSF55874">
    <property type="entry name" value="ATPase domain of HSP90 chaperone/DNA topoisomerase II/histidine kinase"/>
    <property type="match status" value="1"/>
</dbReference>
<dbReference type="EC" id="2.7.13.3" evidence="2"/>
<keyword evidence="12" id="KW-1185">Reference proteome</keyword>
<protein>
    <recommendedName>
        <fullName evidence="2">histidine kinase</fullName>
        <ecNumber evidence="2">2.7.13.3</ecNumber>
    </recommendedName>
</protein>
<dbReference type="SMART" id="SM00086">
    <property type="entry name" value="PAC"/>
    <property type="match status" value="2"/>
</dbReference>
<dbReference type="CDD" id="cd00082">
    <property type="entry name" value="HisKA"/>
    <property type="match status" value="1"/>
</dbReference>
<dbReference type="EMBL" id="JASCXX010000004">
    <property type="protein sequence ID" value="MDI6448475.1"/>
    <property type="molecule type" value="Genomic_DNA"/>
</dbReference>
<comment type="catalytic activity">
    <reaction evidence="1">
        <text>ATP + protein L-histidine = ADP + protein N-phospho-L-histidine.</text>
        <dbReference type="EC" id="2.7.13.3"/>
    </reaction>
</comment>
<dbReference type="RefSeq" id="WP_349243879.1">
    <property type="nucleotide sequence ID" value="NZ_JASCXX010000004.1"/>
</dbReference>
<dbReference type="GO" id="GO:0006355">
    <property type="term" value="P:regulation of DNA-templated transcription"/>
    <property type="evidence" value="ECO:0007669"/>
    <property type="project" value="InterPro"/>
</dbReference>
<dbReference type="PRINTS" id="PR00344">
    <property type="entry name" value="BCTRLSENSOR"/>
</dbReference>
<dbReference type="NCBIfam" id="TIGR00229">
    <property type="entry name" value="sensory_box"/>
    <property type="match status" value="3"/>
</dbReference>
<feature type="domain" description="PAC" evidence="10">
    <location>
        <begin position="705"/>
        <end position="755"/>
    </location>
</feature>
<dbReference type="Gene3D" id="3.30.450.20">
    <property type="entry name" value="PAS domain"/>
    <property type="match status" value="3"/>
</dbReference>
<keyword evidence="7" id="KW-0472">Membrane</keyword>
<evidence type="ECO:0000313" key="12">
    <source>
        <dbReference type="Proteomes" id="UP001431776"/>
    </source>
</evidence>
<dbReference type="PANTHER" id="PTHR43304:SF1">
    <property type="entry name" value="PAC DOMAIN-CONTAINING PROTEIN"/>
    <property type="match status" value="1"/>
</dbReference>
<reference evidence="11" key="1">
    <citation type="submission" date="2023-05" db="EMBL/GenBank/DDBJ databases">
        <title>Anaerotaeda fermentans gen. nov., sp. nov., a novel anaerobic planctomycete of the new family within the order Sedimentisphaerales isolated from Taman Peninsula, Russia.</title>
        <authorList>
            <person name="Khomyakova M.A."/>
            <person name="Merkel A.Y."/>
            <person name="Slobodkin A.I."/>
        </authorList>
    </citation>
    <scope>NUCLEOTIDE SEQUENCE</scope>
    <source>
        <strain evidence="11">M17dextr</strain>
    </source>
</reference>